<accession>A0ABR0URX7</accession>
<organism evidence="1 2">
    <name type="scientific">Rehmannia glutinosa</name>
    <name type="common">Chinese foxglove</name>
    <dbReference type="NCBI Taxonomy" id="99300"/>
    <lineage>
        <taxon>Eukaryota</taxon>
        <taxon>Viridiplantae</taxon>
        <taxon>Streptophyta</taxon>
        <taxon>Embryophyta</taxon>
        <taxon>Tracheophyta</taxon>
        <taxon>Spermatophyta</taxon>
        <taxon>Magnoliopsida</taxon>
        <taxon>eudicotyledons</taxon>
        <taxon>Gunneridae</taxon>
        <taxon>Pentapetalae</taxon>
        <taxon>asterids</taxon>
        <taxon>lamiids</taxon>
        <taxon>Lamiales</taxon>
        <taxon>Orobanchaceae</taxon>
        <taxon>Rehmannieae</taxon>
        <taxon>Rehmannia</taxon>
    </lineage>
</organism>
<comment type="caution">
    <text evidence="1">The sequence shown here is derived from an EMBL/GenBank/DDBJ whole genome shotgun (WGS) entry which is preliminary data.</text>
</comment>
<dbReference type="Proteomes" id="UP001318860">
    <property type="component" value="Unassembled WGS sequence"/>
</dbReference>
<gene>
    <name evidence="1" type="ORF">DH2020_041219</name>
</gene>
<sequence length="179" mass="18606">MGAKSSTTPSPSPAGVFIRPHHQSSAHVSAGFGLNLSSRDEFINGLASYGNKAATVTGGGTTGPGPAGGTNNPSSLLIHDMMMGNPGFEGSDFEDMTFGGILNHASNKKDQEERLNFDAALDQFSSRNGGNEGGGIISDGMTRDFLGLRPLSQSDIMSIAGLSNCMNNNAEQTHKSWQG</sequence>
<name>A0ABR0URX7_REHGL</name>
<dbReference type="EMBL" id="JABTTQ020002274">
    <property type="protein sequence ID" value="KAK6125041.1"/>
    <property type="molecule type" value="Genomic_DNA"/>
</dbReference>
<protein>
    <submittedName>
        <fullName evidence="1">Uncharacterized protein</fullName>
    </submittedName>
</protein>
<proteinExistence type="predicted"/>
<reference evidence="1 2" key="1">
    <citation type="journal article" date="2021" name="Comput. Struct. Biotechnol. J.">
        <title>De novo genome assembly of the potent medicinal plant Rehmannia glutinosa using nanopore technology.</title>
        <authorList>
            <person name="Ma L."/>
            <person name="Dong C."/>
            <person name="Song C."/>
            <person name="Wang X."/>
            <person name="Zheng X."/>
            <person name="Niu Y."/>
            <person name="Chen S."/>
            <person name="Feng W."/>
        </authorList>
    </citation>
    <scope>NUCLEOTIDE SEQUENCE [LARGE SCALE GENOMIC DNA]</scope>
    <source>
        <strain evidence="1">DH-2019</strain>
    </source>
</reference>
<evidence type="ECO:0000313" key="1">
    <source>
        <dbReference type="EMBL" id="KAK6125041.1"/>
    </source>
</evidence>
<keyword evidence="2" id="KW-1185">Reference proteome</keyword>
<evidence type="ECO:0000313" key="2">
    <source>
        <dbReference type="Proteomes" id="UP001318860"/>
    </source>
</evidence>